<dbReference type="Pfam" id="PF14474">
    <property type="entry name" value="RTC4"/>
    <property type="match status" value="1"/>
</dbReference>
<dbReference type="GO" id="GO:0005634">
    <property type="term" value="C:nucleus"/>
    <property type="evidence" value="ECO:0007669"/>
    <property type="project" value="UniProtKB-SubCell"/>
</dbReference>
<reference evidence="10" key="1">
    <citation type="submission" date="2023-08" db="EMBL/GenBank/DDBJ databases">
        <title>Black Yeasts Isolated from many extreme environments.</title>
        <authorList>
            <person name="Coleine C."/>
            <person name="Stajich J.E."/>
            <person name="Selbmann L."/>
        </authorList>
    </citation>
    <scope>NUCLEOTIDE SEQUENCE</scope>
    <source>
        <strain evidence="10">CCFEE 5810</strain>
    </source>
</reference>
<comment type="subcellular location">
    <subcellularLocation>
        <location evidence="3">Cytoplasm</location>
    </subcellularLocation>
    <subcellularLocation>
        <location evidence="2">Nucleus</location>
    </subcellularLocation>
</comment>
<dbReference type="PANTHER" id="PTHR41391:SF1">
    <property type="entry name" value="RESTRICTION OF TELOMERE CAPPING PROTEIN 4"/>
    <property type="match status" value="1"/>
</dbReference>
<dbReference type="InterPro" id="IPR028094">
    <property type="entry name" value="RTC4_C"/>
</dbReference>
<keyword evidence="7" id="KW-0539">Nucleus</keyword>
<accession>A0AAN7W046</accession>
<dbReference type="InterPro" id="IPR039024">
    <property type="entry name" value="RTC4"/>
</dbReference>
<gene>
    <name evidence="10" type="ORF">LTR97_008174</name>
</gene>
<feature type="region of interest" description="Disordered" evidence="8">
    <location>
        <begin position="1"/>
        <end position="81"/>
    </location>
</feature>
<evidence type="ECO:0000256" key="3">
    <source>
        <dbReference type="ARBA" id="ARBA00004496"/>
    </source>
</evidence>
<comment type="caution">
    <text evidence="10">The sequence shown here is derived from an EMBL/GenBank/DDBJ whole genome shotgun (WGS) entry which is preliminary data.</text>
</comment>
<proteinExistence type="inferred from homology"/>
<name>A0AAN7W046_9PEZI</name>
<dbReference type="SMART" id="SM01312">
    <property type="entry name" value="RTC4"/>
    <property type="match status" value="1"/>
</dbReference>
<comment type="similarity">
    <text evidence="4">Belongs to the RTC4 family.</text>
</comment>
<evidence type="ECO:0000259" key="9">
    <source>
        <dbReference type="SMART" id="SM01312"/>
    </source>
</evidence>
<evidence type="ECO:0000256" key="2">
    <source>
        <dbReference type="ARBA" id="ARBA00004123"/>
    </source>
</evidence>
<feature type="region of interest" description="Disordered" evidence="8">
    <location>
        <begin position="93"/>
        <end position="200"/>
    </location>
</feature>
<keyword evidence="6" id="KW-0963">Cytoplasm</keyword>
<evidence type="ECO:0000256" key="7">
    <source>
        <dbReference type="ARBA" id="ARBA00023242"/>
    </source>
</evidence>
<evidence type="ECO:0000256" key="8">
    <source>
        <dbReference type="SAM" id="MobiDB-lite"/>
    </source>
</evidence>
<protein>
    <recommendedName>
        <fullName evidence="5">Restriction of telomere capping protein 4</fullName>
    </recommendedName>
</protein>
<evidence type="ECO:0000313" key="10">
    <source>
        <dbReference type="EMBL" id="KAK5696868.1"/>
    </source>
</evidence>
<dbReference type="PANTHER" id="PTHR41391">
    <property type="entry name" value="RESTRICTION OF TELOMERE CAPPING PROTEIN 4"/>
    <property type="match status" value="1"/>
</dbReference>
<feature type="compositionally biased region" description="Polar residues" evidence="8">
    <location>
        <begin position="36"/>
        <end position="49"/>
    </location>
</feature>
<feature type="compositionally biased region" description="Polar residues" evidence="8">
    <location>
        <begin position="111"/>
        <end position="122"/>
    </location>
</feature>
<dbReference type="AlphaFoldDB" id="A0AAN7W046"/>
<evidence type="ECO:0000313" key="11">
    <source>
        <dbReference type="Proteomes" id="UP001310594"/>
    </source>
</evidence>
<feature type="domain" description="Restriction of telomere capping protein 4 C-terminal" evidence="9">
    <location>
        <begin position="375"/>
        <end position="503"/>
    </location>
</feature>
<sequence length="520" mass="57706">MPGLSNHAPRLLRKVNGKTHAGDEDHEPYDAKQLATAKSPSTASRSGSKQVKKVQDVDTDASPVSSDSEHTKENRAFLPPDKVEVTAFKVASQIHAPTVAAKSRAKPFQRPTRSSVTQQAPSNEKFRKLSAPGSPPSSGTKRSSEESERDSSDDDAVIWSSQQTETKRRRLARRQPNIHAPKRHSRSQVYGSQGQRARLRDVVEQREAEAKRVKEAEEVEKATRNAFKRVNVPAAFASQDNAASLFKVPNKRVSDDNAVLGADDDRNSIDLSDLSDAASSPPPEVVASFNLPSAVRRLECAVCGDSVTASQREDFEDRFEQAKSWNYKWQQRFCQYHKQTEASQLWVERGYPDIDWKRFESRLKQSRHIEHIERMISGEISSAFRKQFQKKVKSRAKTLLQAADDENAGIGGSAGYYGPRGEKLMSDHITSSFADELRSHAIRDTLVASAGVSGGLSGFIQSVLVPELAVSLIREDLELQKRSLDPMKVLEDSAELGEIMHPEVEDQVRVGAHDEVESDA</sequence>
<evidence type="ECO:0000256" key="1">
    <source>
        <dbReference type="ARBA" id="ARBA00002738"/>
    </source>
</evidence>
<organism evidence="10 11">
    <name type="scientific">Elasticomyces elasticus</name>
    <dbReference type="NCBI Taxonomy" id="574655"/>
    <lineage>
        <taxon>Eukaryota</taxon>
        <taxon>Fungi</taxon>
        <taxon>Dikarya</taxon>
        <taxon>Ascomycota</taxon>
        <taxon>Pezizomycotina</taxon>
        <taxon>Dothideomycetes</taxon>
        <taxon>Dothideomycetidae</taxon>
        <taxon>Mycosphaerellales</taxon>
        <taxon>Teratosphaeriaceae</taxon>
        <taxon>Elasticomyces</taxon>
    </lineage>
</organism>
<dbReference type="GO" id="GO:0005737">
    <property type="term" value="C:cytoplasm"/>
    <property type="evidence" value="ECO:0007669"/>
    <property type="project" value="UniProtKB-SubCell"/>
</dbReference>
<evidence type="ECO:0000256" key="6">
    <source>
        <dbReference type="ARBA" id="ARBA00022490"/>
    </source>
</evidence>
<evidence type="ECO:0000256" key="4">
    <source>
        <dbReference type="ARBA" id="ARBA00009461"/>
    </source>
</evidence>
<comment type="function">
    <text evidence="1">May be involved in a process influencing telomere capping.</text>
</comment>
<dbReference type="EMBL" id="JAVRQU010000012">
    <property type="protein sequence ID" value="KAK5696868.1"/>
    <property type="molecule type" value="Genomic_DNA"/>
</dbReference>
<evidence type="ECO:0000256" key="5">
    <source>
        <dbReference type="ARBA" id="ARBA00015162"/>
    </source>
</evidence>
<dbReference type="Proteomes" id="UP001310594">
    <property type="component" value="Unassembled WGS sequence"/>
</dbReference>